<dbReference type="InterPro" id="IPR017938">
    <property type="entry name" value="Riboflavin_synthase-like_b-brl"/>
</dbReference>
<dbReference type="InterPro" id="IPR039261">
    <property type="entry name" value="FNR_nucleotide-bd"/>
</dbReference>
<dbReference type="Pfam" id="PF00175">
    <property type="entry name" value="NAD_binding_1"/>
    <property type="match status" value="1"/>
</dbReference>
<dbReference type="CDD" id="cd06189">
    <property type="entry name" value="flavin_oxioreductase"/>
    <property type="match status" value="1"/>
</dbReference>
<keyword evidence="2" id="KW-0411">Iron-sulfur</keyword>
<proteinExistence type="predicted"/>
<dbReference type="RefSeq" id="WP_376849747.1">
    <property type="nucleotide sequence ID" value="NZ_JBHSMF010000006.1"/>
</dbReference>
<dbReference type="InterPro" id="IPR036010">
    <property type="entry name" value="2Fe-2S_ferredoxin-like_sf"/>
</dbReference>
<dbReference type="SUPFAM" id="SSF54292">
    <property type="entry name" value="2Fe-2S ferredoxin-like"/>
    <property type="match status" value="1"/>
</dbReference>
<dbReference type="SUPFAM" id="SSF52343">
    <property type="entry name" value="Ferredoxin reductase-like, C-terminal NADP-linked domain"/>
    <property type="match status" value="1"/>
</dbReference>
<dbReference type="InterPro" id="IPR001041">
    <property type="entry name" value="2Fe-2S_ferredoxin-type"/>
</dbReference>
<dbReference type="PRINTS" id="PR00410">
    <property type="entry name" value="PHEHYDRXLASE"/>
</dbReference>
<protein>
    <submittedName>
        <fullName evidence="5">FAD-binding oxidoreductase</fullName>
    </submittedName>
</protein>
<evidence type="ECO:0000256" key="2">
    <source>
        <dbReference type="ARBA" id="ARBA00022714"/>
    </source>
</evidence>
<dbReference type="Proteomes" id="UP001596037">
    <property type="component" value="Unassembled WGS sequence"/>
</dbReference>
<dbReference type="InterPro" id="IPR006058">
    <property type="entry name" value="2Fe2S_fd_BS"/>
</dbReference>
<keyword evidence="2" id="KW-0408">Iron</keyword>
<evidence type="ECO:0000313" key="6">
    <source>
        <dbReference type="Proteomes" id="UP001596037"/>
    </source>
</evidence>
<accession>A0ABW0NCG6</accession>
<keyword evidence="2" id="KW-0479">Metal-binding</keyword>
<feature type="domain" description="FAD-binding FR-type" evidence="4">
    <location>
        <begin position="93"/>
        <end position="192"/>
    </location>
</feature>
<dbReference type="CDD" id="cd00207">
    <property type="entry name" value="fer2"/>
    <property type="match status" value="1"/>
</dbReference>
<dbReference type="PROSITE" id="PS00197">
    <property type="entry name" value="2FE2S_FER_1"/>
    <property type="match status" value="1"/>
</dbReference>
<dbReference type="InterPro" id="IPR008333">
    <property type="entry name" value="Cbr1-like_FAD-bd_dom"/>
</dbReference>
<sequence>MAYDVRIAGTDLHFSCGEGENLLDAALKAGIEMPYSCRKGVCGNCAGGIESGQVKCPPSDVAGAGQVLFCQCLPASDLAIVPAAWHRVDPAARKTFSAKVFRNTLAADDVSVLQLRLPAGQRAKFRAGQYLQVELPDGSRRSYSMANPPHESDTLQLHVRHVAGGQFTQIVPTLKSGDLLKVELPFGNFELKEETSAPMLCVVGGTGFAPVKSLLDDLVKKGVGRPVTLVWGGRNAGGLYLMTAVERWKKLLPGFTFIAAVEDAADAQALAGFHGRVDDAVRANFPSLDGHEVYCCGAPPMVAAVKKACVQERGLDPRHFFSDVFVPGPAAT</sequence>
<gene>
    <name evidence="5" type="ORF">ACFPOE_08990</name>
</gene>
<comment type="cofactor">
    <cofactor evidence="1">
        <name>FAD</name>
        <dbReference type="ChEBI" id="CHEBI:57692"/>
    </cofactor>
</comment>
<evidence type="ECO:0000313" key="5">
    <source>
        <dbReference type="EMBL" id="MFC5497667.1"/>
    </source>
</evidence>
<organism evidence="5 6">
    <name type="scientific">Caenimonas terrae</name>
    <dbReference type="NCBI Taxonomy" id="696074"/>
    <lineage>
        <taxon>Bacteria</taxon>
        <taxon>Pseudomonadati</taxon>
        <taxon>Pseudomonadota</taxon>
        <taxon>Betaproteobacteria</taxon>
        <taxon>Burkholderiales</taxon>
        <taxon>Comamonadaceae</taxon>
        <taxon>Caenimonas</taxon>
    </lineage>
</organism>
<evidence type="ECO:0000256" key="1">
    <source>
        <dbReference type="ARBA" id="ARBA00001974"/>
    </source>
</evidence>
<comment type="caution">
    <text evidence="5">The sequence shown here is derived from an EMBL/GenBank/DDBJ whole genome shotgun (WGS) entry which is preliminary data.</text>
</comment>
<dbReference type="InterPro" id="IPR050415">
    <property type="entry name" value="MRET"/>
</dbReference>
<keyword evidence="6" id="KW-1185">Reference proteome</keyword>
<name>A0ABW0NCG6_9BURK</name>
<dbReference type="InterPro" id="IPR017927">
    <property type="entry name" value="FAD-bd_FR_type"/>
</dbReference>
<dbReference type="Gene3D" id="3.10.20.30">
    <property type="match status" value="1"/>
</dbReference>
<dbReference type="Pfam" id="PF00970">
    <property type="entry name" value="FAD_binding_6"/>
    <property type="match status" value="1"/>
</dbReference>
<reference evidence="6" key="1">
    <citation type="journal article" date="2019" name="Int. J. Syst. Evol. Microbiol.">
        <title>The Global Catalogue of Microorganisms (GCM) 10K type strain sequencing project: providing services to taxonomists for standard genome sequencing and annotation.</title>
        <authorList>
            <consortium name="The Broad Institute Genomics Platform"/>
            <consortium name="The Broad Institute Genome Sequencing Center for Infectious Disease"/>
            <person name="Wu L."/>
            <person name="Ma J."/>
        </authorList>
    </citation>
    <scope>NUCLEOTIDE SEQUENCE [LARGE SCALE GENOMIC DNA]</scope>
    <source>
        <strain evidence="6">CCUG 57401</strain>
    </source>
</reference>
<dbReference type="PROSITE" id="PS51085">
    <property type="entry name" value="2FE2S_FER_2"/>
    <property type="match status" value="1"/>
</dbReference>
<evidence type="ECO:0000259" key="3">
    <source>
        <dbReference type="PROSITE" id="PS51085"/>
    </source>
</evidence>
<dbReference type="InterPro" id="IPR012675">
    <property type="entry name" value="Beta-grasp_dom_sf"/>
</dbReference>
<keyword evidence="2" id="KW-0001">2Fe-2S</keyword>
<dbReference type="Gene3D" id="2.40.30.10">
    <property type="entry name" value="Translation factors"/>
    <property type="match status" value="1"/>
</dbReference>
<dbReference type="SUPFAM" id="SSF63380">
    <property type="entry name" value="Riboflavin synthase domain-like"/>
    <property type="match status" value="1"/>
</dbReference>
<dbReference type="EMBL" id="JBHSMF010000006">
    <property type="protein sequence ID" value="MFC5497667.1"/>
    <property type="molecule type" value="Genomic_DNA"/>
</dbReference>
<dbReference type="PANTHER" id="PTHR47354">
    <property type="entry name" value="NADH OXIDOREDUCTASE HCR"/>
    <property type="match status" value="1"/>
</dbReference>
<evidence type="ECO:0000259" key="4">
    <source>
        <dbReference type="PROSITE" id="PS51384"/>
    </source>
</evidence>
<dbReference type="Pfam" id="PF00111">
    <property type="entry name" value="Fer2"/>
    <property type="match status" value="1"/>
</dbReference>
<dbReference type="PANTHER" id="PTHR47354:SF5">
    <property type="entry name" value="PROTEIN RFBI"/>
    <property type="match status" value="1"/>
</dbReference>
<dbReference type="PROSITE" id="PS51384">
    <property type="entry name" value="FAD_FR"/>
    <property type="match status" value="1"/>
</dbReference>
<dbReference type="InterPro" id="IPR001433">
    <property type="entry name" value="OxRdtase_FAD/NAD-bd"/>
</dbReference>
<feature type="domain" description="2Fe-2S ferredoxin-type" evidence="3">
    <location>
        <begin position="3"/>
        <end position="86"/>
    </location>
</feature>
<dbReference type="Gene3D" id="3.40.50.80">
    <property type="entry name" value="Nucleotide-binding domain of ferredoxin-NADP reductase (FNR) module"/>
    <property type="match status" value="1"/>
</dbReference>